<keyword evidence="3" id="KW-1185">Reference proteome</keyword>
<accession>A0A0D2DAY0</accession>
<evidence type="ECO:0000256" key="1">
    <source>
        <dbReference type="SAM" id="MobiDB-lite"/>
    </source>
</evidence>
<dbReference type="GeneID" id="27360251"/>
<dbReference type="AlphaFoldDB" id="A0A0D2DAY0"/>
<proteinExistence type="predicted"/>
<dbReference type="RefSeq" id="XP_016259791.1">
    <property type="nucleotide sequence ID" value="XM_016409483.1"/>
</dbReference>
<dbReference type="EMBL" id="KN847339">
    <property type="protein sequence ID" value="KIW39575.1"/>
    <property type="molecule type" value="Genomic_DNA"/>
</dbReference>
<sequence length="314" mass="35876">MNLLEHGLSMERKDFLNLHRSLAQNMAFEYSLEQLRGPRSETTGQLVSSPADHPKSKPASGKPPSTEYQRSGKYQAPETTSSEISPPKKRKAEDDSSTVPQRRRTMIPRITDRPALSRPAIPTQATEVEPAKALTTILRTKFGARLQRESTFLPGAEVFQRRRRMCALYGQGLIDALQAEQNHKDDFNTRLHETVRSVYTFSQQQRDRNGNKYNLIELAAYLSGQLGLPLTLYLETAEMASRVTTDWINLYTLYVKTQVQIWYNLRARVGRPFQDNPRARHDVFESLWSSETVSGNFFDALRSLWLKVNSQGIL</sequence>
<dbReference type="HOGENOM" id="CLU_885759_0_0_1"/>
<protein>
    <submittedName>
        <fullName evidence="2">Uncharacterized protein</fullName>
    </submittedName>
</protein>
<feature type="region of interest" description="Disordered" evidence="1">
    <location>
        <begin position="35"/>
        <end position="120"/>
    </location>
</feature>
<reference evidence="2 3" key="1">
    <citation type="submission" date="2015-01" db="EMBL/GenBank/DDBJ databases">
        <title>The Genome Sequence of Exophiala oligosperma CBS72588.</title>
        <authorList>
            <consortium name="The Broad Institute Genomics Platform"/>
            <person name="Cuomo C."/>
            <person name="de Hoog S."/>
            <person name="Gorbushina A."/>
            <person name="Stielow B."/>
            <person name="Teixiera M."/>
            <person name="Abouelleil A."/>
            <person name="Chapman S.B."/>
            <person name="Priest M."/>
            <person name="Young S.K."/>
            <person name="Wortman J."/>
            <person name="Nusbaum C."/>
            <person name="Birren B."/>
        </authorList>
    </citation>
    <scope>NUCLEOTIDE SEQUENCE [LARGE SCALE GENOMIC DNA]</scope>
    <source>
        <strain evidence="2 3">CBS 72588</strain>
    </source>
</reference>
<organism evidence="2 3">
    <name type="scientific">Exophiala oligosperma</name>
    <dbReference type="NCBI Taxonomy" id="215243"/>
    <lineage>
        <taxon>Eukaryota</taxon>
        <taxon>Fungi</taxon>
        <taxon>Dikarya</taxon>
        <taxon>Ascomycota</taxon>
        <taxon>Pezizomycotina</taxon>
        <taxon>Eurotiomycetes</taxon>
        <taxon>Chaetothyriomycetidae</taxon>
        <taxon>Chaetothyriales</taxon>
        <taxon>Herpotrichiellaceae</taxon>
        <taxon>Exophiala</taxon>
    </lineage>
</organism>
<evidence type="ECO:0000313" key="3">
    <source>
        <dbReference type="Proteomes" id="UP000053342"/>
    </source>
</evidence>
<dbReference type="VEuPathDB" id="FungiDB:PV06_08177"/>
<dbReference type="Proteomes" id="UP000053342">
    <property type="component" value="Unassembled WGS sequence"/>
</dbReference>
<name>A0A0D2DAY0_9EURO</name>
<dbReference type="OrthoDB" id="4118358at2759"/>
<gene>
    <name evidence="2" type="ORF">PV06_08177</name>
</gene>
<evidence type="ECO:0000313" key="2">
    <source>
        <dbReference type="EMBL" id="KIW39575.1"/>
    </source>
</evidence>